<dbReference type="Proteomes" id="UP000030655">
    <property type="component" value="Unassembled WGS sequence"/>
</dbReference>
<dbReference type="FunFam" id="3.40.1490.10:FF:000001">
    <property type="entry name" value="Peptidyl-tRNA hydrolase 2"/>
    <property type="match status" value="1"/>
</dbReference>
<dbReference type="GO" id="GO:0005829">
    <property type="term" value="C:cytosol"/>
    <property type="evidence" value="ECO:0007669"/>
    <property type="project" value="TreeGrafter"/>
</dbReference>
<evidence type="ECO:0000256" key="3">
    <source>
        <dbReference type="ARBA" id="ARBA00038050"/>
    </source>
</evidence>
<dbReference type="STRING" id="1288291.A0A059F2Z8"/>
<dbReference type="EMBL" id="KK365139">
    <property type="protein sequence ID" value="KCZ81638.1"/>
    <property type="molecule type" value="Genomic_DNA"/>
</dbReference>
<sequence>MVIQATGSYSCTRTITVRKELRVVIVVNTDLRMTTGKIISQACHATSEVILKTDKYILHEWLRDGQPKIVVKANRLEMINIINECNSRKLPIHFIYDAGRTEVLPGSNTVIAIGPETKEILDHVTGKLKLL</sequence>
<dbReference type="VEuPathDB" id="MicrosporidiaDB:H312_00962"/>
<name>A0A059F2Z8_9MICR</name>
<dbReference type="InterPro" id="IPR023476">
    <property type="entry name" value="Pep_tRNA_hydro_II_dom_sf"/>
</dbReference>
<reference evidence="5 6" key="2">
    <citation type="submission" date="2014-03" db="EMBL/GenBank/DDBJ databases">
        <title>The Genome Sequence of Anncaliia algerae insect isolate PRA339.</title>
        <authorList>
            <consortium name="The Broad Institute Genome Sequencing Platform"/>
            <consortium name="The Broad Institute Genome Sequencing Center for Infectious Disease"/>
            <person name="Cuomo C."/>
            <person name="Becnel J."/>
            <person name="Sanscrainte N."/>
            <person name="Walker B."/>
            <person name="Young S.K."/>
            <person name="Zeng Q."/>
            <person name="Gargeya S."/>
            <person name="Fitzgerald M."/>
            <person name="Haas B."/>
            <person name="Abouelleil A."/>
            <person name="Alvarado L."/>
            <person name="Arachchi H.M."/>
            <person name="Berlin A.M."/>
            <person name="Chapman S.B."/>
            <person name="Dewar J."/>
            <person name="Goldberg J."/>
            <person name="Griggs A."/>
            <person name="Gujja S."/>
            <person name="Hansen M."/>
            <person name="Howarth C."/>
            <person name="Imamovic A."/>
            <person name="Larimer J."/>
            <person name="McCowan C."/>
            <person name="Murphy C."/>
            <person name="Neiman D."/>
            <person name="Pearson M."/>
            <person name="Priest M."/>
            <person name="Roberts A."/>
            <person name="Saif S."/>
            <person name="Shea T."/>
            <person name="Sisk P."/>
            <person name="Sykes S."/>
            <person name="Wortman J."/>
            <person name="Nusbaum C."/>
            <person name="Birren B."/>
        </authorList>
    </citation>
    <scope>NUCLEOTIDE SEQUENCE [LARGE SCALE GENOMIC DNA]</scope>
    <source>
        <strain evidence="5 6">PRA339</strain>
    </source>
</reference>
<gene>
    <name evidence="5" type="ORF">H312_00962</name>
</gene>
<reference evidence="6" key="1">
    <citation type="submission" date="2013-02" db="EMBL/GenBank/DDBJ databases">
        <authorList>
            <consortium name="The Broad Institute Genome Sequencing Platform"/>
            <person name="Cuomo C."/>
            <person name="Becnel J."/>
            <person name="Sanscrainte N."/>
            <person name="Walker B."/>
            <person name="Young S.K."/>
            <person name="Zeng Q."/>
            <person name="Gargeya S."/>
            <person name="Fitzgerald M."/>
            <person name="Haas B."/>
            <person name="Abouelleil A."/>
            <person name="Alvarado L."/>
            <person name="Arachchi H.M."/>
            <person name="Berlin A.M."/>
            <person name="Chapman S.B."/>
            <person name="Dewar J."/>
            <person name="Goldberg J."/>
            <person name="Griggs A."/>
            <person name="Gujja S."/>
            <person name="Hansen M."/>
            <person name="Howarth C."/>
            <person name="Imamovic A."/>
            <person name="Larimer J."/>
            <person name="McCowan C."/>
            <person name="Murphy C."/>
            <person name="Neiman D."/>
            <person name="Pearson M."/>
            <person name="Priest M."/>
            <person name="Roberts A."/>
            <person name="Saif S."/>
            <person name="Shea T."/>
            <person name="Sisk P."/>
            <person name="Sykes S."/>
            <person name="Wortman J."/>
            <person name="Nusbaum C."/>
            <person name="Birren B."/>
        </authorList>
    </citation>
    <scope>NUCLEOTIDE SEQUENCE [LARGE SCALE GENOMIC DNA]</scope>
    <source>
        <strain evidence="6">PRA339</strain>
    </source>
</reference>
<dbReference type="SUPFAM" id="SSF102462">
    <property type="entry name" value="Peptidyl-tRNA hydrolase II"/>
    <property type="match status" value="1"/>
</dbReference>
<dbReference type="AlphaFoldDB" id="A0A059F2Z8"/>
<dbReference type="Gene3D" id="3.40.1490.10">
    <property type="entry name" value="Bit1"/>
    <property type="match status" value="1"/>
</dbReference>
<evidence type="ECO:0000256" key="4">
    <source>
        <dbReference type="ARBA" id="ARBA00048707"/>
    </source>
</evidence>
<dbReference type="InterPro" id="IPR002833">
    <property type="entry name" value="PTH2"/>
</dbReference>
<dbReference type="OrthoDB" id="1733656at2759"/>
<dbReference type="EC" id="3.1.1.29" evidence="1"/>
<dbReference type="HOGENOM" id="CLU_073661_2_1_1"/>
<comment type="catalytic activity">
    <reaction evidence="4">
        <text>an N-acyl-L-alpha-aminoacyl-tRNA + H2O = an N-acyl-L-amino acid + a tRNA + H(+)</text>
        <dbReference type="Rhea" id="RHEA:54448"/>
        <dbReference type="Rhea" id="RHEA-COMP:10123"/>
        <dbReference type="Rhea" id="RHEA-COMP:13883"/>
        <dbReference type="ChEBI" id="CHEBI:15377"/>
        <dbReference type="ChEBI" id="CHEBI:15378"/>
        <dbReference type="ChEBI" id="CHEBI:59874"/>
        <dbReference type="ChEBI" id="CHEBI:78442"/>
        <dbReference type="ChEBI" id="CHEBI:138191"/>
        <dbReference type="EC" id="3.1.1.29"/>
    </reaction>
</comment>
<dbReference type="PANTHER" id="PTHR12649">
    <property type="entry name" value="PEPTIDYL-TRNA HYDROLASE 2"/>
    <property type="match status" value="1"/>
</dbReference>
<protein>
    <recommendedName>
        <fullName evidence="1">peptidyl-tRNA hydrolase</fullName>
        <ecNumber evidence="1">3.1.1.29</ecNumber>
    </recommendedName>
</protein>
<evidence type="ECO:0000256" key="1">
    <source>
        <dbReference type="ARBA" id="ARBA00013260"/>
    </source>
</evidence>
<evidence type="ECO:0000256" key="2">
    <source>
        <dbReference type="ARBA" id="ARBA00022801"/>
    </source>
</evidence>
<proteinExistence type="inferred from homology"/>
<accession>A0A059F2Z8</accession>
<evidence type="ECO:0000313" key="6">
    <source>
        <dbReference type="Proteomes" id="UP000030655"/>
    </source>
</evidence>
<keyword evidence="2 5" id="KW-0378">Hydrolase</keyword>
<dbReference type="NCBIfam" id="TIGR00283">
    <property type="entry name" value="arch_pth2"/>
    <property type="match status" value="1"/>
</dbReference>
<comment type="similarity">
    <text evidence="3">Belongs to the PTH2 family.</text>
</comment>
<evidence type="ECO:0000313" key="5">
    <source>
        <dbReference type="EMBL" id="KCZ81638.1"/>
    </source>
</evidence>
<dbReference type="Pfam" id="PF01981">
    <property type="entry name" value="PTH2"/>
    <property type="match status" value="1"/>
</dbReference>
<organism evidence="5 6">
    <name type="scientific">Anncaliia algerae PRA339</name>
    <dbReference type="NCBI Taxonomy" id="1288291"/>
    <lineage>
        <taxon>Eukaryota</taxon>
        <taxon>Fungi</taxon>
        <taxon>Fungi incertae sedis</taxon>
        <taxon>Microsporidia</taxon>
        <taxon>Tubulinosematoidea</taxon>
        <taxon>Tubulinosematidae</taxon>
        <taxon>Anncaliia</taxon>
    </lineage>
</organism>
<dbReference type="PANTHER" id="PTHR12649:SF11">
    <property type="entry name" value="PEPTIDYL-TRNA HYDROLASE 2, MITOCHONDRIAL"/>
    <property type="match status" value="1"/>
</dbReference>
<dbReference type="GO" id="GO:0004045">
    <property type="term" value="F:peptidyl-tRNA hydrolase activity"/>
    <property type="evidence" value="ECO:0007669"/>
    <property type="project" value="UniProtKB-EC"/>
</dbReference>
<keyword evidence="6" id="KW-1185">Reference proteome</keyword>